<name>A0A2C5X1Z5_9PEZI</name>
<feature type="compositionally biased region" description="Low complexity" evidence="1">
    <location>
        <begin position="86"/>
        <end position="106"/>
    </location>
</feature>
<evidence type="ECO:0000256" key="1">
    <source>
        <dbReference type="SAM" id="MobiDB-lite"/>
    </source>
</evidence>
<sequence>MSNPATLPAAKIDDGSMMATTSSGPQVTRTSSAISTSSAAPSMNAESVAASLSSTATTIVGSSPAVNSGPGLSSSSIAGFFLGKKSPSSYSSASSVGSDATVTASTNDSNSRSAVAPTAVPIDDSRSRRLKNSIKKTVSAMGSPPTTEYDQERGQSSKRLGVSPMGCSIQSHV</sequence>
<evidence type="ECO:0000313" key="2">
    <source>
        <dbReference type="EMBL" id="PHH52475.1"/>
    </source>
</evidence>
<reference evidence="2 3" key="2">
    <citation type="journal article" date="2013" name="IMA Fungus">
        <title>IMA Genome-F 1: Ceratocystis fimbriata: Draft nuclear genome sequence for the plant pathogen, Ceratocystis fimbriata.</title>
        <authorList>
            <person name="Wilken P.M."/>
            <person name="Steenkamp E.T."/>
            <person name="Wingfield M.J."/>
            <person name="de Beer Z.W."/>
            <person name="Wingfield B.D."/>
        </authorList>
    </citation>
    <scope>NUCLEOTIDE SEQUENCE [LARGE SCALE GENOMIC DNA]</scope>
    <source>
        <strain evidence="2 3">CBS 114723</strain>
    </source>
</reference>
<keyword evidence="3" id="KW-1185">Reference proteome</keyword>
<evidence type="ECO:0000313" key="3">
    <source>
        <dbReference type="Proteomes" id="UP000222788"/>
    </source>
</evidence>
<proteinExistence type="predicted"/>
<dbReference type="Proteomes" id="UP000222788">
    <property type="component" value="Unassembled WGS sequence"/>
</dbReference>
<feature type="region of interest" description="Disordered" evidence="1">
    <location>
        <begin position="85"/>
        <end position="173"/>
    </location>
</feature>
<feature type="compositionally biased region" description="Low complexity" evidence="1">
    <location>
        <begin position="28"/>
        <end position="42"/>
    </location>
</feature>
<feature type="compositionally biased region" description="Polar residues" evidence="1">
    <location>
        <begin position="18"/>
        <end position="27"/>
    </location>
</feature>
<dbReference type="AlphaFoldDB" id="A0A2C5X1Z5"/>
<protein>
    <submittedName>
        <fullName evidence="2">Uncharacterized protein</fullName>
    </submittedName>
</protein>
<gene>
    <name evidence="2" type="ORF">CFIMG_008428RA00001</name>
</gene>
<feature type="region of interest" description="Disordered" evidence="1">
    <location>
        <begin position="1"/>
        <end position="45"/>
    </location>
</feature>
<reference evidence="2 3" key="1">
    <citation type="journal article" date="2013" name="Fungal Biol.">
        <title>Analysis of microsatellite markers in the genome of the plant pathogen Ceratocystis fimbriata.</title>
        <authorList>
            <person name="Simpson M.C."/>
            <person name="Wilken P.M."/>
            <person name="Coetzee M.P."/>
            <person name="Wingfield M.J."/>
            <person name="Wingfield B.D."/>
        </authorList>
    </citation>
    <scope>NUCLEOTIDE SEQUENCE [LARGE SCALE GENOMIC DNA]</scope>
    <source>
        <strain evidence="2 3">CBS 114723</strain>
    </source>
</reference>
<dbReference type="EMBL" id="APWK03000067">
    <property type="protein sequence ID" value="PHH52475.1"/>
    <property type="molecule type" value="Genomic_DNA"/>
</dbReference>
<accession>A0A2C5X1Z5</accession>
<organism evidence="2 3">
    <name type="scientific">Ceratocystis fimbriata CBS 114723</name>
    <dbReference type="NCBI Taxonomy" id="1035309"/>
    <lineage>
        <taxon>Eukaryota</taxon>
        <taxon>Fungi</taxon>
        <taxon>Dikarya</taxon>
        <taxon>Ascomycota</taxon>
        <taxon>Pezizomycotina</taxon>
        <taxon>Sordariomycetes</taxon>
        <taxon>Hypocreomycetidae</taxon>
        <taxon>Microascales</taxon>
        <taxon>Ceratocystidaceae</taxon>
        <taxon>Ceratocystis</taxon>
    </lineage>
</organism>
<comment type="caution">
    <text evidence="2">The sequence shown here is derived from an EMBL/GenBank/DDBJ whole genome shotgun (WGS) entry which is preliminary data.</text>
</comment>